<accession>A0A6G7ZNN7</accession>
<evidence type="ECO:0008006" key="4">
    <source>
        <dbReference type="Google" id="ProtNLM"/>
    </source>
</evidence>
<evidence type="ECO:0000313" key="3">
    <source>
        <dbReference type="Proteomes" id="UP000502502"/>
    </source>
</evidence>
<keyword evidence="1" id="KW-0812">Transmembrane</keyword>
<dbReference type="AlphaFoldDB" id="A0A6G7ZNN7"/>
<dbReference type="Proteomes" id="UP000502502">
    <property type="component" value="Chromosome"/>
</dbReference>
<feature type="transmembrane region" description="Helical" evidence="1">
    <location>
        <begin position="67"/>
        <end position="88"/>
    </location>
</feature>
<dbReference type="EMBL" id="CP049871">
    <property type="protein sequence ID" value="QIL02520.1"/>
    <property type="molecule type" value="Genomic_DNA"/>
</dbReference>
<proteinExistence type="predicted"/>
<keyword evidence="1" id="KW-1133">Transmembrane helix</keyword>
<reference evidence="2 3" key="1">
    <citation type="submission" date="2020-03" db="EMBL/GenBank/DDBJ databases">
        <title>Sphingomonas sp. nov., isolated from fish.</title>
        <authorList>
            <person name="Hyun D.-W."/>
            <person name="Bae J.-W."/>
        </authorList>
    </citation>
    <scope>NUCLEOTIDE SEQUENCE [LARGE SCALE GENOMIC DNA]</scope>
    <source>
        <strain evidence="2 3">HDW15C</strain>
    </source>
</reference>
<dbReference type="KEGG" id="ssin:G7078_06760"/>
<gene>
    <name evidence="2" type="ORF">G7078_06760</name>
</gene>
<keyword evidence="3" id="KW-1185">Reference proteome</keyword>
<feature type="transmembrane region" description="Helical" evidence="1">
    <location>
        <begin position="140"/>
        <end position="162"/>
    </location>
</feature>
<evidence type="ECO:0000256" key="1">
    <source>
        <dbReference type="SAM" id="Phobius"/>
    </source>
</evidence>
<dbReference type="RefSeq" id="WP_166094328.1">
    <property type="nucleotide sequence ID" value="NZ_CP049871.1"/>
</dbReference>
<feature type="transmembrane region" description="Helical" evidence="1">
    <location>
        <begin position="100"/>
        <end position="120"/>
    </location>
</feature>
<organism evidence="2 3">
    <name type="scientific">Sphingomonas sinipercae</name>
    <dbReference type="NCBI Taxonomy" id="2714944"/>
    <lineage>
        <taxon>Bacteria</taxon>
        <taxon>Pseudomonadati</taxon>
        <taxon>Pseudomonadota</taxon>
        <taxon>Alphaproteobacteria</taxon>
        <taxon>Sphingomonadales</taxon>
        <taxon>Sphingomonadaceae</taxon>
        <taxon>Sphingomonas</taxon>
    </lineage>
</organism>
<dbReference type="Pfam" id="PF20221">
    <property type="entry name" value="DUF6580"/>
    <property type="match status" value="1"/>
</dbReference>
<sequence>MTANNTRILVLVTAILAAAMFRLLPHPANFSPIAAIALFGGAHLPRRTLGFVAPFGALLLSDAVLGFYPGISLVYLAVAITVLIGWVISSRRSVLQVAGGALASSVLFFVLSNFGTWLMMDMYPKSAAGLVACYAAAIPFFQNTVAGDLFFAGLLFGGFALLERAVPILRERPVAATA</sequence>
<name>A0A6G7ZNN7_9SPHN</name>
<evidence type="ECO:0000313" key="2">
    <source>
        <dbReference type="EMBL" id="QIL02520.1"/>
    </source>
</evidence>
<keyword evidence="1" id="KW-0472">Membrane</keyword>
<protein>
    <recommendedName>
        <fullName evidence="4">ECF transporter S component</fullName>
    </recommendedName>
</protein>
<dbReference type="InterPro" id="IPR046487">
    <property type="entry name" value="DUF6580"/>
</dbReference>